<evidence type="ECO:0000256" key="3">
    <source>
        <dbReference type="ARBA" id="ARBA00022448"/>
    </source>
</evidence>
<dbReference type="Gene3D" id="2.30.42.10">
    <property type="match status" value="1"/>
</dbReference>
<dbReference type="GO" id="GO:0015627">
    <property type="term" value="C:type II protein secretion system complex"/>
    <property type="evidence" value="ECO:0007669"/>
    <property type="project" value="InterPro"/>
</dbReference>
<dbReference type="GO" id="GO:0005886">
    <property type="term" value="C:plasma membrane"/>
    <property type="evidence" value="ECO:0007669"/>
    <property type="project" value="UniProtKB-SubCell"/>
</dbReference>
<keyword evidence="4" id="KW-1003">Cell membrane</keyword>
<evidence type="ECO:0000313" key="14">
    <source>
        <dbReference type="Proteomes" id="UP000235162"/>
    </source>
</evidence>
<dbReference type="Gene3D" id="2.30.30.830">
    <property type="match status" value="1"/>
</dbReference>
<reference evidence="13 14" key="1">
    <citation type="submission" date="2018-01" db="EMBL/GenBank/DDBJ databases">
        <title>The draft genome sequence of Halioglobus japonicus S1-36.</title>
        <authorList>
            <person name="Du Z.-J."/>
            <person name="Shi M.-J."/>
        </authorList>
    </citation>
    <scope>NUCLEOTIDE SEQUENCE [LARGE SCALE GENOMIC DNA]</scope>
    <source>
        <strain evidence="13 14">S1-36</strain>
    </source>
</reference>
<evidence type="ECO:0000256" key="9">
    <source>
        <dbReference type="ARBA" id="ARBA00023136"/>
    </source>
</evidence>
<evidence type="ECO:0000256" key="7">
    <source>
        <dbReference type="ARBA" id="ARBA00022927"/>
    </source>
</evidence>
<keyword evidence="6 11" id="KW-0812">Transmembrane</keyword>
<evidence type="ECO:0000256" key="1">
    <source>
        <dbReference type="ARBA" id="ARBA00004533"/>
    </source>
</evidence>
<dbReference type="NCBIfam" id="TIGR01713">
    <property type="entry name" value="typeII_sec_gspC"/>
    <property type="match status" value="1"/>
</dbReference>
<gene>
    <name evidence="13" type="primary">gspC</name>
    <name evidence="13" type="ORF">C0029_00870</name>
</gene>
<dbReference type="Pfam" id="PF11356">
    <property type="entry name" value="T2SSC"/>
    <property type="match status" value="1"/>
</dbReference>
<evidence type="ECO:0000313" key="13">
    <source>
        <dbReference type="EMBL" id="PLW87182.1"/>
    </source>
</evidence>
<evidence type="ECO:0000256" key="5">
    <source>
        <dbReference type="ARBA" id="ARBA00022519"/>
    </source>
</evidence>
<keyword evidence="14" id="KW-1185">Reference proteome</keyword>
<protein>
    <submittedName>
        <fullName evidence="13">Type II secretion system protein GspC</fullName>
    </submittedName>
</protein>
<dbReference type="InterPro" id="IPR036034">
    <property type="entry name" value="PDZ_sf"/>
</dbReference>
<dbReference type="InterPro" id="IPR024961">
    <property type="entry name" value="T2SS_GspC_N"/>
</dbReference>
<feature type="region of interest" description="Disordered" evidence="10">
    <location>
        <begin position="218"/>
        <end position="238"/>
    </location>
</feature>
<name>A0AAP8SP03_9GAMM</name>
<feature type="domain" description="Type II secretion system protein GspC N-terminal" evidence="12">
    <location>
        <begin position="51"/>
        <end position="206"/>
    </location>
</feature>
<evidence type="ECO:0000256" key="10">
    <source>
        <dbReference type="SAM" id="MobiDB-lite"/>
    </source>
</evidence>
<organism evidence="13 14">
    <name type="scientific">Halioglobus japonicus</name>
    <dbReference type="NCBI Taxonomy" id="930805"/>
    <lineage>
        <taxon>Bacteria</taxon>
        <taxon>Pseudomonadati</taxon>
        <taxon>Pseudomonadota</taxon>
        <taxon>Gammaproteobacteria</taxon>
        <taxon>Cellvibrionales</taxon>
        <taxon>Halieaceae</taxon>
        <taxon>Halioglobus</taxon>
    </lineage>
</organism>
<keyword evidence="7" id="KW-0653">Protein transport</keyword>
<proteinExistence type="inferred from homology"/>
<feature type="transmembrane region" description="Helical" evidence="11">
    <location>
        <begin position="47"/>
        <end position="68"/>
    </location>
</feature>
<keyword evidence="9 11" id="KW-0472">Membrane</keyword>
<evidence type="ECO:0000256" key="6">
    <source>
        <dbReference type="ARBA" id="ARBA00022692"/>
    </source>
</evidence>
<comment type="similarity">
    <text evidence="2">Belongs to the GSP C family.</text>
</comment>
<dbReference type="AlphaFoldDB" id="A0AAP8SP03"/>
<dbReference type="SUPFAM" id="SSF50156">
    <property type="entry name" value="PDZ domain-like"/>
    <property type="match status" value="1"/>
</dbReference>
<evidence type="ECO:0000256" key="11">
    <source>
        <dbReference type="SAM" id="Phobius"/>
    </source>
</evidence>
<dbReference type="InterPro" id="IPR001639">
    <property type="entry name" value="T2SS_protein-GspC"/>
</dbReference>
<accession>A0AAP8SP03</accession>
<evidence type="ECO:0000256" key="8">
    <source>
        <dbReference type="ARBA" id="ARBA00022989"/>
    </source>
</evidence>
<keyword evidence="3" id="KW-0813">Transport</keyword>
<keyword evidence="8 11" id="KW-1133">Transmembrane helix</keyword>
<evidence type="ECO:0000256" key="4">
    <source>
        <dbReference type="ARBA" id="ARBA00022475"/>
    </source>
</evidence>
<dbReference type="GO" id="GO:0015628">
    <property type="term" value="P:protein secretion by the type II secretion system"/>
    <property type="evidence" value="ECO:0007669"/>
    <property type="project" value="InterPro"/>
</dbReference>
<evidence type="ECO:0000259" key="12">
    <source>
        <dbReference type="Pfam" id="PF11356"/>
    </source>
</evidence>
<comment type="caution">
    <text evidence="13">The sequence shown here is derived from an EMBL/GenBank/DDBJ whole genome shotgun (WGS) entry which is preliminary data.</text>
</comment>
<sequence length="350" mass="38242">MYKESSQSLPAQWLTTTNEVSGKLSQTLSPALHQLGQPVNLRRARNLTVVLMVGWLLYSLARIVWALVVPAEEVASVVPVVNPVVQQTRSAGPAEVDIEAMRGWHLFGEAGVEETPVPEVVIAEANVSERDGIEKGARETRLQLKLRGVVASTEDGFGHAIIEHRNKQAVYAIDDKLPVSSRVTLAKVMPHQVVLDNAGTYELLVLFEETELDAQASASAQPRNVRRAAPAAQVDKREDATATELARGYRQRLYQNPQSLAEVVNVAAVRNDGDLQGYRISPGKDKDQFAQLGFKSGDLVTSVNGIALDDPSNTMRLYQTLRTASEAVFELQRGDQQVSLTVSLGEEQAQ</sequence>
<dbReference type="Proteomes" id="UP000235162">
    <property type="component" value="Unassembled WGS sequence"/>
</dbReference>
<dbReference type="EMBL" id="PKUR01000001">
    <property type="protein sequence ID" value="PLW87182.1"/>
    <property type="molecule type" value="Genomic_DNA"/>
</dbReference>
<keyword evidence="5" id="KW-0997">Cell inner membrane</keyword>
<evidence type="ECO:0000256" key="2">
    <source>
        <dbReference type="ARBA" id="ARBA00007986"/>
    </source>
</evidence>
<comment type="subcellular location">
    <subcellularLocation>
        <location evidence="1">Cell inner membrane</location>
    </subcellularLocation>
</comment>